<dbReference type="EMBL" id="JBHUOS010000009">
    <property type="protein sequence ID" value="MFD2916109.1"/>
    <property type="molecule type" value="Genomic_DNA"/>
</dbReference>
<comment type="caution">
    <text evidence="2">The sequence shown here is derived from an EMBL/GenBank/DDBJ whole genome shotgun (WGS) entry which is preliminary data.</text>
</comment>
<feature type="signal peptide" evidence="1">
    <location>
        <begin position="1"/>
        <end position="24"/>
    </location>
</feature>
<gene>
    <name evidence="2" type="ORF">ACFS29_10705</name>
</gene>
<evidence type="ECO:0000313" key="2">
    <source>
        <dbReference type="EMBL" id="MFD2916109.1"/>
    </source>
</evidence>
<evidence type="ECO:0000256" key="1">
    <source>
        <dbReference type="SAM" id="SignalP"/>
    </source>
</evidence>
<dbReference type="RefSeq" id="WP_194508120.1">
    <property type="nucleotide sequence ID" value="NZ_JADILU010000004.1"/>
</dbReference>
<sequence>MKRTIKTSLILLFSSVMIFTSCRSEETELIVTPPEDVIESNSLVANLIQRTTLNDGSNDNILDVANCFNIKLPINVTANSIPIDINNSDDYYLVESIFDEYIDDSDAITITFPITIVNSDFSEVIINDMSELTSTANNCNGENINDDDIECIDFMYPFSASKFNINNELISSETFTNDHDLYRFIEEITTNDITSINFPISVLLSNSTTLEISSLSELETTIENEQNACDEDDDFDYNDDDCDDCTQELLANFLTGCQNWYVDKARKNSNNYDNVYDGYDFNFSTDGTVTAFWNSTLATGTWYTTGTANNISVIINIPGLSYCNNTWSLQEINTNDLTKIDLRVGDEDRLRYRNTCN</sequence>
<organism evidence="2 3">
    <name type="scientific">Psychroserpens luteus</name>
    <dbReference type="NCBI Taxonomy" id="1434066"/>
    <lineage>
        <taxon>Bacteria</taxon>
        <taxon>Pseudomonadati</taxon>
        <taxon>Bacteroidota</taxon>
        <taxon>Flavobacteriia</taxon>
        <taxon>Flavobacteriales</taxon>
        <taxon>Flavobacteriaceae</taxon>
        <taxon>Psychroserpens</taxon>
    </lineage>
</organism>
<evidence type="ECO:0000313" key="3">
    <source>
        <dbReference type="Proteomes" id="UP001597548"/>
    </source>
</evidence>
<accession>A0ABW5ZSV2</accession>
<keyword evidence="3" id="KW-1185">Reference proteome</keyword>
<name>A0ABW5ZSV2_9FLAO</name>
<dbReference type="PROSITE" id="PS51257">
    <property type="entry name" value="PROKAR_LIPOPROTEIN"/>
    <property type="match status" value="1"/>
</dbReference>
<proteinExistence type="predicted"/>
<reference evidence="3" key="1">
    <citation type="journal article" date="2019" name="Int. J. Syst. Evol. Microbiol.">
        <title>The Global Catalogue of Microorganisms (GCM) 10K type strain sequencing project: providing services to taxonomists for standard genome sequencing and annotation.</title>
        <authorList>
            <consortium name="The Broad Institute Genomics Platform"/>
            <consortium name="The Broad Institute Genome Sequencing Center for Infectious Disease"/>
            <person name="Wu L."/>
            <person name="Ma J."/>
        </authorList>
    </citation>
    <scope>NUCLEOTIDE SEQUENCE [LARGE SCALE GENOMIC DNA]</scope>
    <source>
        <strain evidence="3">KCTC 32514</strain>
    </source>
</reference>
<keyword evidence="1" id="KW-0732">Signal</keyword>
<feature type="chain" id="PRO_5047188034" evidence="1">
    <location>
        <begin position="25"/>
        <end position="357"/>
    </location>
</feature>
<protein>
    <submittedName>
        <fullName evidence="2">Uncharacterized protein</fullName>
    </submittedName>
</protein>
<dbReference type="Proteomes" id="UP001597548">
    <property type="component" value="Unassembled WGS sequence"/>
</dbReference>